<dbReference type="GO" id="GO:0003677">
    <property type="term" value="F:DNA binding"/>
    <property type="evidence" value="ECO:0007669"/>
    <property type="project" value="InterPro"/>
</dbReference>
<dbReference type="EMBL" id="AE008384">
    <property type="protein sequence ID" value="AAM31059.1"/>
    <property type="molecule type" value="Genomic_DNA"/>
</dbReference>
<dbReference type="InterPro" id="IPR001387">
    <property type="entry name" value="Cro/C1-type_HTH"/>
</dbReference>
<protein>
    <recommendedName>
        <fullName evidence="1">HTH cro/C1-type domain-containing protein</fullName>
    </recommendedName>
</protein>
<gene>
    <name evidence="2" type="ordered locus">MM_1363</name>
</gene>
<reference evidence="2 3" key="1">
    <citation type="journal article" date="2002" name="J. Mol. Microbiol. Biotechnol.">
        <title>The genome of Methanosarcina mazei: evidence for lateral gene transfer between Bacteria and Archaea.</title>
        <authorList>
            <person name="Deppenmeier U."/>
            <person name="Johann A."/>
            <person name="Hartsch T."/>
            <person name="Merkl R."/>
            <person name="Schmitz R.A."/>
            <person name="Martinez-Arias R."/>
            <person name="Henne A."/>
            <person name="Wiezer A."/>
            <person name="Baumer S."/>
            <person name="Jacobi C."/>
            <person name="Bruggemann H."/>
            <person name="Lienard T."/>
            <person name="Christmann A."/>
            <person name="Bomeke M."/>
            <person name="Steckel S."/>
            <person name="Bhattacharyya A."/>
            <person name="Lykidis A."/>
            <person name="Overbeek R."/>
            <person name="Klenk H.P."/>
            <person name="Gunsalus R.P."/>
            <person name="Fritz H.J."/>
            <person name="Gottschalk G."/>
        </authorList>
    </citation>
    <scope>NUCLEOTIDE SEQUENCE [LARGE SCALE GENOMIC DNA]</scope>
    <source>
        <strain evidence="3">ATCC BAA-159 / DSM 3647 / Goe1 / Go1 / JCM 11833 / OCM 88</strain>
    </source>
</reference>
<dbReference type="eggNOG" id="arCOG04375">
    <property type="taxonomic scope" value="Archaea"/>
</dbReference>
<dbReference type="HOGENOM" id="CLU_129113_0_0_2"/>
<dbReference type="SUPFAM" id="SSF47413">
    <property type="entry name" value="lambda repressor-like DNA-binding domains"/>
    <property type="match status" value="1"/>
</dbReference>
<dbReference type="InterPro" id="IPR010982">
    <property type="entry name" value="Lambda_DNA-bd_dom_sf"/>
</dbReference>
<dbReference type="PROSITE" id="PS50943">
    <property type="entry name" value="HTH_CROC1"/>
    <property type="match status" value="1"/>
</dbReference>
<evidence type="ECO:0000313" key="2">
    <source>
        <dbReference type="EMBL" id="AAM31059.1"/>
    </source>
</evidence>
<dbReference type="KEGG" id="mma:MM_1363"/>
<dbReference type="CDD" id="cd00093">
    <property type="entry name" value="HTH_XRE"/>
    <property type="match status" value="1"/>
</dbReference>
<dbReference type="PIRSF" id="PIRSF005978">
    <property type="entry name" value="HTH_MJ0621_prd"/>
    <property type="match status" value="1"/>
</dbReference>
<dbReference type="PATRIC" id="fig|192952.21.peg.1577"/>
<dbReference type="Gene3D" id="1.10.260.40">
    <property type="entry name" value="lambda repressor-like DNA-binding domains"/>
    <property type="match status" value="1"/>
</dbReference>
<dbReference type="Pfam" id="PF01381">
    <property type="entry name" value="HTH_3"/>
    <property type="match status" value="1"/>
</dbReference>
<dbReference type="SMART" id="SM00530">
    <property type="entry name" value="HTH_XRE"/>
    <property type="match status" value="1"/>
</dbReference>
<organism evidence="2 3">
    <name type="scientific">Methanosarcina mazei (strain ATCC BAA-159 / DSM 3647 / Goe1 / Go1 / JCM 11833 / OCM 88)</name>
    <name type="common">Methanosarcina frisia</name>
    <dbReference type="NCBI Taxonomy" id="192952"/>
    <lineage>
        <taxon>Archaea</taxon>
        <taxon>Methanobacteriati</taxon>
        <taxon>Methanobacteriota</taxon>
        <taxon>Stenosarchaea group</taxon>
        <taxon>Methanomicrobia</taxon>
        <taxon>Methanosarcinales</taxon>
        <taxon>Methanosarcinaceae</taxon>
        <taxon>Methanosarcina</taxon>
    </lineage>
</organism>
<sequence length="176" mass="19194">MNLMNVADKVIKSAFESDEVFQKTLSAVIKEDLNLTAVDFAKKANIPPSTLYKILSGNRDPNIKTLRQIVKTIRDIKESDSGEFIAVIAARSVLDNIVETKKKIGGRLVTIREYSATSMEDAIISAVNAERDGAKALVCAPIVGPTVEKILNIPVTTIAPKNSLIDAIERALKKME</sequence>
<name>Q8PX59_METMA</name>
<accession>Q8PX59</accession>
<feature type="domain" description="HTH cro/C1-type" evidence="1">
    <location>
        <begin position="31"/>
        <end position="79"/>
    </location>
</feature>
<dbReference type="InterPro" id="IPR016472">
    <property type="entry name" value="Tscrpt_reg_MJ0621_prd"/>
</dbReference>
<evidence type="ECO:0000313" key="3">
    <source>
        <dbReference type="Proteomes" id="UP000000595"/>
    </source>
</evidence>
<proteinExistence type="predicted"/>
<dbReference type="Proteomes" id="UP000000595">
    <property type="component" value="Chromosome"/>
</dbReference>
<dbReference type="AlphaFoldDB" id="Q8PX59"/>
<evidence type="ECO:0000259" key="1">
    <source>
        <dbReference type="PROSITE" id="PS50943"/>
    </source>
</evidence>